<gene>
    <name evidence="1" type="ORF">SAMN02745857_03804</name>
</gene>
<evidence type="ECO:0000313" key="1">
    <source>
        <dbReference type="EMBL" id="SMC29388.1"/>
    </source>
</evidence>
<keyword evidence="2" id="KW-1185">Reference proteome</keyword>
<reference evidence="1 2" key="1">
    <citation type="submission" date="2017-04" db="EMBL/GenBank/DDBJ databases">
        <authorList>
            <person name="Afonso C.L."/>
            <person name="Miller P.J."/>
            <person name="Scott M.A."/>
            <person name="Spackman E."/>
            <person name="Goraichik I."/>
            <person name="Dimitrov K.M."/>
            <person name="Suarez D.L."/>
            <person name="Swayne D.E."/>
        </authorList>
    </citation>
    <scope>NUCLEOTIDE SEQUENCE [LARGE SCALE GENOMIC DNA]</scope>
    <source>
        <strain evidence="1 2">DSM 23236</strain>
    </source>
</reference>
<dbReference type="AlphaFoldDB" id="A0A1W1Y0V3"/>
<accession>A0A1W1Y0V3</accession>
<dbReference type="OrthoDB" id="7068128at2"/>
<evidence type="ECO:0000313" key="2">
    <source>
        <dbReference type="Proteomes" id="UP000192761"/>
    </source>
</evidence>
<dbReference type="RefSeq" id="WP_084092740.1">
    <property type="nucleotide sequence ID" value="NZ_FWXD01000034.1"/>
</dbReference>
<sequence length="250" mass="27503">MSESTFFISLAAVRNLKHEAERHGFGISSAHLSEAIAAALGFKTHAALRASLASRSTVEVPKPSNVRLIQRLRELGYTGFPEGVQLVPTLEQSYSPFRNLPLRKSRSVRWTAWRNLIVAAVNAGIEQRLFGLSPAENWWPGAAPDSHECAGHTYRFTVDQTAAAAYVDAISGDELSVYVVLNPRDESIKPHLSGGLSHVDAYAHAWIERRLGAWMQDGGEDFSCKRAVQTWLAQLTITPNGYSDQGSFIL</sequence>
<protein>
    <submittedName>
        <fullName evidence="1">Uncharacterized protein</fullName>
    </submittedName>
</protein>
<dbReference type="EMBL" id="FWXD01000034">
    <property type="protein sequence ID" value="SMC29388.1"/>
    <property type="molecule type" value="Genomic_DNA"/>
</dbReference>
<organism evidence="1 2">
    <name type="scientific">Andreprevotia lacus DSM 23236</name>
    <dbReference type="NCBI Taxonomy" id="1121001"/>
    <lineage>
        <taxon>Bacteria</taxon>
        <taxon>Pseudomonadati</taxon>
        <taxon>Pseudomonadota</taxon>
        <taxon>Betaproteobacteria</taxon>
        <taxon>Neisseriales</taxon>
        <taxon>Chitinibacteraceae</taxon>
        <taxon>Andreprevotia</taxon>
    </lineage>
</organism>
<dbReference type="STRING" id="1121001.SAMN02745857_03804"/>
<proteinExistence type="predicted"/>
<name>A0A1W1Y0V3_9NEIS</name>
<dbReference type="Proteomes" id="UP000192761">
    <property type="component" value="Unassembled WGS sequence"/>
</dbReference>